<proteinExistence type="predicted"/>
<feature type="region of interest" description="Disordered" evidence="1">
    <location>
        <begin position="1"/>
        <end position="29"/>
    </location>
</feature>
<dbReference type="AlphaFoldDB" id="A0AAD4D5V4"/>
<dbReference type="EMBL" id="JAAAIL010001448">
    <property type="protein sequence ID" value="KAG0269192.1"/>
    <property type="molecule type" value="Genomic_DNA"/>
</dbReference>
<organism evidence="2 3">
    <name type="scientific">Linnemannia exigua</name>
    <dbReference type="NCBI Taxonomy" id="604196"/>
    <lineage>
        <taxon>Eukaryota</taxon>
        <taxon>Fungi</taxon>
        <taxon>Fungi incertae sedis</taxon>
        <taxon>Mucoromycota</taxon>
        <taxon>Mortierellomycotina</taxon>
        <taxon>Mortierellomycetes</taxon>
        <taxon>Mortierellales</taxon>
        <taxon>Mortierellaceae</taxon>
        <taxon>Linnemannia</taxon>
    </lineage>
</organism>
<comment type="caution">
    <text evidence="2">The sequence shown here is derived from an EMBL/GenBank/DDBJ whole genome shotgun (WGS) entry which is preliminary data.</text>
</comment>
<evidence type="ECO:0000313" key="2">
    <source>
        <dbReference type="EMBL" id="KAG0269192.1"/>
    </source>
</evidence>
<keyword evidence="3" id="KW-1185">Reference proteome</keyword>
<evidence type="ECO:0000313" key="3">
    <source>
        <dbReference type="Proteomes" id="UP001194580"/>
    </source>
</evidence>
<dbReference type="Proteomes" id="UP001194580">
    <property type="component" value="Unassembled WGS sequence"/>
</dbReference>
<gene>
    <name evidence="2" type="ORF">BGZ95_002163</name>
</gene>
<sequence>MPAGSPLNLSSACGAPTPPAKQTPEQPQAVNHCSFWPDHPDPIGAKIKDLQPLPTTPHLRNDIFPADAPKPMVRSATPADHRGRIESTQQLAFCASLMPKDPLLPIVESGTTEVSVSNDAERTWLSAMQENLLARAHIRWLLSQLVAEFVKISSPESSVISEIVILGPALCRADYRILVSFFIERFEQTPLLNIDLLGGMVQVVQSASPGFLEDDDLIRILESLHQ</sequence>
<feature type="non-terminal residue" evidence="2">
    <location>
        <position position="226"/>
    </location>
</feature>
<protein>
    <submittedName>
        <fullName evidence="2">Uncharacterized protein</fullName>
    </submittedName>
</protein>
<reference evidence="2" key="1">
    <citation type="journal article" date="2020" name="Fungal Divers.">
        <title>Resolving the Mortierellaceae phylogeny through synthesis of multi-gene phylogenetics and phylogenomics.</title>
        <authorList>
            <person name="Vandepol N."/>
            <person name="Liber J."/>
            <person name="Desiro A."/>
            <person name="Na H."/>
            <person name="Kennedy M."/>
            <person name="Barry K."/>
            <person name="Grigoriev I.V."/>
            <person name="Miller A.N."/>
            <person name="O'Donnell K."/>
            <person name="Stajich J.E."/>
            <person name="Bonito G."/>
        </authorList>
    </citation>
    <scope>NUCLEOTIDE SEQUENCE</scope>
    <source>
        <strain evidence="2">NRRL 28262</strain>
    </source>
</reference>
<evidence type="ECO:0000256" key="1">
    <source>
        <dbReference type="SAM" id="MobiDB-lite"/>
    </source>
</evidence>
<name>A0AAD4D5V4_9FUNG</name>
<accession>A0AAD4D5V4</accession>